<proteinExistence type="predicted"/>
<keyword evidence="1" id="KW-1133">Transmembrane helix</keyword>
<keyword evidence="1" id="KW-0812">Transmembrane</keyword>
<dbReference type="RefSeq" id="WP_006965341.1">
    <property type="nucleotide sequence ID" value="NZ_APJX01000003.1"/>
</dbReference>
<dbReference type="EMBL" id="APJX01000003">
    <property type="protein sequence ID" value="EMS80010.1"/>
    <property type="molecule type" value="Genomic_DNA"/>
</dbReference>
<evidence type="ECO:0000313" key="2">
    <source>
        <dbReference type="EMBL" id="EMS80010.1"/>
    </source>
</evidence>
<feature type="transmembrane region" description="Helical" evidence="1">
    <location>
        <begin position="25"/>
        <end position="44"/>
    </location>
</feature>
<evidence type="ECO:0000256" key="1">
    <source>
        <dbReference type="SAM" id="Phobius"/>
    </source>
</evidence>
<gene>
    <name evidence="2" type="ORF">Dpo_3c01530</name>
</gene>
<keyword evidence="1" id="KW-0472">Membrane</keyword>
<accession>S0FZC0</accession>
<evidence type="ECO:0000313" key="3">
    <source>
        <dbReference type="Proteomes" id="UP000014216"/>
    </source>
</evidence>
<keyword evidence="3" id="KW-1185">Reference proteome</keyword>
<sequence length="50" mass="5592">MTIKDKYNNEDWEMLGHDPVPGYKTAFYIAVLVSVIYLAVAFFSGGSVPH</sequence>
<dbReference type="OrthoDB" id="9813824at2"/>
<protein>
    <submittedName>
        <fullName evidence="2">Uncharacterized protein</fullName>
    </submittedName>
</protein>
<organism evidence="2 3">
    <name type="scientific">Desulfotignum phosphitoxidans DSM 13687</name>
    <dbReference type="NCBI Taxonomy" id="1286635"/>
    <lineage>
        <taxon>Bacteria</taxon>
        <taxon>Pseudomonadati</taxon>
        <taxon>Thermodesulfobacteriota</taxon>
        <taxon>Desulfobacteria</taxon>
        <taxon>Desulfobacterales</taxon>
        <taxon>Desulfobacteraceae</taxon>
        <taxon>Desulfotignum</taxon>
    </lineage>
</organism>
<dbReference type="Proteomes" id="UP000014216">
    <property type="component" value="Unassembled WGS sequence"/>
</dbReference>
<reference evidence="2 3" key="1">
    <citation type="journal article" date="2013" name="Genome Announc.">
        <title>Draft Genome Sequence of Desulfotignum phosphitoxidans DSM 13687 Strain FiPS-3.</title>
        <authorList>
            <person name="Poehlein A."/>
            <person name="Daniel R."/>
            <person name="Simeonova D.D."/>
        </authorList>
    </citation>
    <scope>NUCLEOTIDE SEQUENCE [LARGE SCALE GENOMIC DNA]</scope>
    <source>
        <strain evidence="2 3">DSM 13687</strain>
    </source>
</reference>
<dbReference type="AlphaFoldDB" id="S0FZC0"/>
<name>S0FZC0_9BACT</name>
<comment type="caution">
    <text evidence="2">The sequence shown here is derived from an EMBL/GenBank/DDBJ whole genome shotgun (WGS) entry which is preliminary data.</text>
</comment>